<dbReference type="InterPro" id="IPR003797">
    <property type="entry name" value="DegV"/>
</dbReference>
<keyword evidence="4" id="KW-1185">Reference proteome</keyword>
<gene>
    <name evidence="3" type="ORF">MM59RIKEN_13990</name>
</gene>
<evidence type="ECO:0000313" key="3">
    <source>
        <dbReference type="EMBL" id="BCK84080.1"/>
    </source>
</evidence>
<comment type="function">
    <text evidence="1">May bind long-chain fatty acids, such as palmitate, and may play a role in lipid transport or fatty acid metabolism.</text>
</comment>
<protein>
    <recommendedName>
        <fullName evidence="5">DegV family protein</fullName>
    </recommendedName>
</protein>
<sequence>MRDFVLMTDSCCDMAPQMAEELGLIVLPLSLELGGATYHNYLDGREIGFSDFYSRIRSGETATTSAISVGTFEEAMRPVLESGRDILCLSFSSALSTTYQSAVIAAGEMREAFPEAKVHVVDTLCASLGQGLLVYLCALQKQAGKSLEELRDYAENTKGRICHWFTVDDLNHLKRGGRVSAATALFGTMLSIKPVLHVDDQGRLIPVSKARGRRASLLALVDRMEETAVEPGKQTIFISHGDCLEDAEFVAGEIRRRFGTEDIRINYVGPVIGNHSGPGTMALFFVGTER</sequence>
<dbReference type="InterPro" id="IPR050270">
    <property type="entry name" value="DegV_domain_contain"/>
</dbReference>
<dbReference type="InterPro" id="IPR043168">
    <property type="entry name" value="DegV_C"/>
</dbReference>
<proteinExistence type="predicted"/>
<dbReference type="SUPFAM" id="SSF82549">
    <property type="entry name" value="DAK1/DegV-like"/>
    <property type="match status" value="1"/>
</dbReference>
<dbReference type="AlphaFoldDB" id="A0A810Q7G3"/>
<evidence type="ECO:0000313" key="4">
    <source>
        <dbReference type="Proteomes" id="UP000679848"/>
    </source>
</evidence>
<dbReference type="Gene3D" id="3.30.1180.10">
    <property type="match status" value="1"/>
</dbReference>
<reference evidence="3" key="1">
    <citation type="submission" date="2020-09" db="EMBL/GenBank/DDBJ databases">
        <title>New species isolated from human feces.</title>
        <authorList>
            <person name="Kitahara M."/>
            <person name="Shigeno Y."/>
            <person name="Shime M."/>
            <person name="Matsumoto Y."/>
            <person name="Nakamura S."/>
            <person name="Motooka D."/>
            <person name="Fukuoka S."/>
            <person name="Nishikawa H."/>
            <person name="Benno Y."/>
        </authorList>
    </citation>
    <scope>NUCLEOTIDE SEQUENCE</scope>
    <source>
        <strain evidence="3">MM59</strain>
    </source>
</reference>
<dbReference type="PANTHER" id="PTHR33434:SF3">
    <property type="entry name" value="DEGV DOMAIN-CONTAINING PROTEIN YITS"/>
    <property type="match status" value="1"/>
</dbReference>
<dbReference type="NCBIfam" id="TIGR00762">
    <property type="entry name" value="DegV"/>
    <property type="match status" value="1"/>
</dbReference>
<evidence type="ECO:0000256" key="1">
    <source>
        <dbReference type="ARBA" id="ARBA00003238"/>
    </source>
</evidence>
<dbReference type="GO" id="GO:0008289">
    <property type="term" value="F:lipid binding"/>
    <property type="evidence" value="ECO:0007669"/>
    <property type="project" value="UniProtKB-KW"/>
</dbReference>
<organism evidence="3 4">
    <name type="scientific">Pusillibacter faecalis</name>
    <dbReference type="NCBI Taxonomy" id="2714358"/>
    <lineage>
        <taxon>Bacteria</taxon>
        <taxon>Bacillati</taxon>
        <taxon>Bacillota</taxon>
        <taxon>Clostridia</taxon>
        <taxon>Eubacteriales</taxon>
        <taxon>Oscillospiraceae</taxon>
        <taxon>Pusillibacter</taxon>
    </lineage>
</organism>
<accession>A0A810Q7G3</accession>
<evidence type="ECO:0008006" key="5">
    <source>
        <dbReference type="Google" id="ProtNLM"/>
    </source>
</evidence>
<dbReference type="Proteomes" id="UP000679848">
    <property type="component" value="Chromosome"/>
</dbReference>
<dbReference type="EMBL" id="AP023420">
    <property type="protein sequence ID" value="BCK84080.1"/>
    <property type="molecule type" value="Genomic_DNA"/>
</dbReference>
<dbReference type="PANTHER" id="PTHR33434">
    <property type="entry name" value="DEGV DOMAIN-CONTAINING PROTEIN DR_1986-RELATED"/>
    <property type="match status" value="1"/>
</dbReference>
<dbReference type="RefSeq" id="WP_187029964.1">
    <property type="nucleotide sequence ID" value="NZ_AP023420.1"/>
</dbReference>
<name>A0A810Q7G3_9FIRM</name>
<dbReference type="Gene3D" id="3.40.50.10440">
    <property type="entry name" value="Dihydroxyacetone kinase, domain 1"/>
    <property type="match status" value="1"/>
</dbReference>
<evidence type="ECO:0000256" key="2">
    <source>
        <dbReference type="ARBA" id="ARBA00023121"/>
    </source>
</evidence>
<dbReference type="Gene3D" id="2.20.28.50">
    <property type="entry name" value="degv family protein"/>
    <property type="match status" value="1"/>
</dbReference>
<dbReference type="KEGG" id="pfaa:MM59RIKEN_13990"/>
<dbReference type="PROSITE" id="PS51482">
    <property type="entry name" value="DEGV"/>
    <property type="match status" value="1"/>
</dbReference>
<keyword evidence="2" id="KW-0446">Lipid-binding</keyword>
<dbReference type="Pfam" id="PF02645">
    <property type="entry name" value="DegV"/>
    <property type="match status" value="1"/>
</dbReference>